<keyword evidence="2 4" id="KW-0328">Glycosyltransferase</keyword>
<evidence type="ECO:0000313" key="7">
    <source>
        <dbReference type="Proteomes" id="UP001417504"/>
    </source>
</evidence>
<sequence length="485" mass="54284">MGSNNNNNNNNNNNMIVLYPSPAMGHLISMVELAKLILTHHPSLSITILMTTPPYNTGSTSPYINHVSKTIPLIHFHHLPIISLPLNSTSSPHHEALAMELLHLNNPHVHHALLSLSQASTIRAFIIDFFCCVSFDVARELGIHTYLYCTSGAACLGLFLYFPTLHNTTTKSFRELDNGTLDVPELPPIPGKDMPKPMLDRFDKAYEGFLYMAMKMPKSKGIIINTFESLEYRAITAIRDGLYVNPSPPIHCIGPLIASADHNEGREEEKRCRSWLDSQPTRSVVFLCFGSLGLFSMEQLREIAIGLERSEQRFLWVVRSPPVDDQMERLLVAPPEPTLQTLLPEGFLDRTKDRGLVVKSWAPQVKVLSHVSVGGFVTHCGWNSILEALRAGVPMVAWPLYAEQRFNRVVMVEEMKLCLSMEELEGSDGLVSAEEIDRKVRQVLIDSQLRERTMEARESAKAALSDEGSSLKALDELAKSWMSSE</sequence>
<reference evidence="6 7" key="1">
    <citation type="submission" date="2024-01" db="EMBL/GenBank/DDBJ databases">
        <title>Genome assemblies of Stephania.</title>
        <authorList>
            <person name="Yang L."/>
        </authorList>
    </citation>
    <scope>NUCLEOTIDE SEQUENCE [LARGE SCALE GENOMIC DNA]</scope>
    <source>
        <strain evidence="6">QJT</strain>
        <tissue evidence="6">Leaf</tissue>
    </source>
</reference>
<evidence type="ECO:0000256" key="3">
    <source>
        <dbReference type="ARBA" id="ARBA00022679"/>
    </source>
</evidence>
<keyword evidence="7" id="KW-1185">Reference proteome</keyword>
<evidence type="ECO:0000256" key="5">
    <source>
        <dbReference type="RuleBase" id="RU362057"/>
    </source>
</evidence>
<dbReference type="EC" id="2.4.1.-" evidence="5"/>
<dbReference type="Gene3D" id="3.40.50.2000">
    <property type="entry name" value="Glycogen Phosphorylase B"/>
    <property type="match status" value="2"/>
</dbReference>
<comment type="caution">
    <text evidence="6">The sequence shown here is derived from an EMBL/GenBank/DDBJ whole genome shotgun (WGS) entry which is preliminary data.</text>
</comment>
<dbReference type="CDD" id="cd03784">
    <property type="entry name" value="GT1_Gtf-like"/>
    <property type="match status" value="1"/>
</dbReference>
<dbReference type="AlphaFoldDB" id="A0AAP0PI45"/>
<organism evidence="6 7">
    <name type="scientific">Stephania japonica</name>
    <dbReference type="NCBI Taxonomy" id="461633"/>
    <lineage>
        <taxon>Eukaryota</taxon>
        <taxon>Viridiplantae</taxon>
        <taxon>Streptophyta</taxon>
        <taxon>Embryophyta</taxon>
        <taxon>Tracheophyta</taxon>
        <taxon>Spermatophyta</taxon>
        <taxon>Magnoliopsida</taxon>
        <taxon>Ranunculales</taxon>
        <taxon>Menispermaceae</taxon>
        <taxon>Menispermoideae</taxon>
        <taxon>Cissampelideae</taxon>
        <taxon>Stephania</taxon>
    </lineage>
</organism>
<dbReference type="PANTHER" id="PTHR48048:SF30">
    <property type="entry name" value="GLYCOSYLTRANSFERASE"/>
    <property type="match status" value="1"/>
</dbReference>
<evidence type="ECO:0000256" key="2">
    <source>
        <dbReference type="ARBA" id="ARBA00022676"/>
    </source>
</evidence>
<dbReference type="Pfam" id="PF00201">
    <property type="entry name" value="UDPGT"/>
    <property type="match status" value="1"/>
</dbReference>
<proteinExistence type="inferred from homology"/>
<comment type="similarity">
    <text evidence="1 4">Belongs to the UDP-glycosyltransferase family.</text>
</comment>
<dbReference type="FunFam" id="3.40.50.2000:FF:000020">
    <property type="entry name" value="Glycosyltransferase"/>
    <property type="match status" value="1"/>
</dbReference>
<dbReference type="InterPro" id="IPR035595">
    <property type="entry name" value="UDP_glycos_trans_CS"/>
</dbReference>
<accession>A0AAP0PI45</accession>
<dbReference type="SUPFAM" id="SSF53756">
    <property type="entry name" value="UDP-Glycosyltransferase/glycogen phosphorylase"/>
    <property type="match status" value="1"/>
</dbReference>
<dbReference type="InterPro" id="IPR050481">
    <property type="entry name" value="UDP-glycosyltransf_plant"/>
</dbReference>
<dbReference type="GO" id="GO:0035251">
    <property type="term" value="F:UDP-glucosyltransferase activity"/>
    <property type="evidence" value="ECO:0007669"/>
    <property type="project" value="InterPro"/>
</dbReference>
<gene>
    <name evidence="6" type="ORF">Sjap_004780</name>
</gene>
<dbReference type="PROSITE" id="PS00375">
    <property type="entry name" value="UDPGT"/>
    <property type="match status" value="1"/>
</dbReference>
<name>A0AAP0PI45_9MAGN</name>
<dbReference type="FunFam" id="3.40.50.2000:FF:000095">
    <property type="entry name" value="Glycosyltransferase"/>
    <property type="match status" value="1"/>
</dbReference>
<evidence type="ECO:0000256" key="4">
    <source>
        <dbReference type="RuleBase" id="RU003718"/>
    </source>
</evidence>
<dbReference type="PANTHER" id="PTHR48048">
    <property type="entry name" value="GLYCOSYLTRANSFERASE"/>
    <property type="match status" value="1"/>
</dbReference>
<keyword evidence="3 4" id="KW-0808">Transferase</keyword>
<dbReference type="EMBL" id="JBBNAE010000002">
    <property type="protein sequence ID" value="KAK9144877.1"/>
    <property type="molecule type" value="Genomic_DNA"/>
</dbReference>
<dbReference type="Proteomes" id="UP001417504">
    <property type="component" value="Unassembled WGS sequence"/>
</dbReference>
<evidence type="ECO:0000313" key="6">
    <source>
        <dbReference type="EMBL" id="KAK9144877.1"/>
    </source>
</evidence>
<dbReference type="InterPro" id="IPR002213">
    <property type="entry name" value="UDP_glucos_trans"/>
</dbReference>
<protein>
    <recommendedName>
        <fullName evidence="5">Glycosyltransferase</fullName>
        <ecNumber evidence="5">2.4.1.-</ecNumber>
    </recommendedName>
</protein>
<evidence type="ECO:0000256" key="1">
    <source>
        <dbReference type="ARBA" id="ARBA00009995"/>
    </source>
</evidence>